<evidence type="ECO:0000256" key="4">
    <source>
        <dbReference type="ARBA" id="ARBA00023136"/>
    </source>
</evidence>
<keyword evidence="4 5" id="KW-0472">Membrane</keyword>
<dbReference type="PROSITE" id="PS50850">
    <property type="entry name" value="MFS"/>
    <property type="match status" value="1"/>
</dbReference>
<dbReference type="PANTHER" id="PTHR42718">
    <property type="entry name" value="MAJOR FACILITATOR SUPERFAMILY MULTIDRUG TRANSPORTER MFSC"/>
    <property type="match status" value="1"/>
</dbReference>
<keyword evidence="8" id="KW-1185">Reference proteome</keyword>
<evidence type="ECO:0000256" key="2">
    <source>
        <dbReference type="ARBA" id="ARBA00022692"/>
    </source>
</evidence>
<sequence length="117" mass="12416">MDRRWWTLVVVCAATFMLLLDVTIVVVAVPEIQHALGASFTDLQWMTDAYSLSLAALLLTSGSIADLYGRRRVFTVGLTVFTAGSLLCGVAQSPVMLIVSRAVQGVGGAILFANALA</sequence>
<evidence type="ECO:0000256" key="5">
    <source>
        <dbReference type="SAM" id="Phobius"/>
    </source>
</evidence>
<dbReference type="PANTHER" id="PTHR42718:SF49">
    <property type="entry name" value="EXPORT PROTEIN"/>
    <property type="match status" value="1"/>
</dbReference>
<dbReference type="InterPro" id="IPR011701">
    <property type="entry name" value="MFS"/>
</dbReference>
<accession>A0ABW3M7U6</accession>
<keyword evidence="3 5" id="KW-1133">Transmembrane helix</keyword>
<gene>
    <name evidence="7" type="ORF">ACFQ1S_14955</name>
</gene>
<feature type="transmembrane region" description="Helical" evidence="5">
    <location>
        <begin position="7"/>
        <end position="29"/>
    </location>
</feature>
<protein>
    <submittedName>
        <fullName evidence="7">MFS transporter</fullName>
    </submittedName>
</protein>
<evidence type="ECO:0000256" key="3">
    <source>
        <dbReference type="ARBA" id="ARBA00022989"/>
    </source>
</evidence>
<dbReference type="InterPro" id="IPR036259">
    <property type="entry name" value="MFS_trans_sf"/>
</dbReference>
<dbReference type="Proteomes" id="UP001597045">
    <property type="component" value="Unassembled WGS sequence"/>
</dbReference>
<dbReference type="SUPFAM" id="SSF103473">
    <property type="entry name" value="MFS general substrate transporter"/>
    <property type="match status" value="1"/>
</dbReference>
<name>A0ABW3M7U6_9PSEU</name>
<feature type="transmembrane region" description="Helical" evidence="5">
    <location>
        <begin position="49"/>
        <end position="68"/>
    </location>
</feature>
<comment type="caution">
    <text evidence="7">The sequence shown here is derived from an EMBL/GenBank/DDBJ whole genome shotgun (WGS) entry which is preliminary data.</text>
</comment>
<evidence type="ECO:0000313" key="8">
    <source>
        <dbReference type="Proteomes" id="UP001597045"/>
    </source>
</evidence>
<dbReference type="InterPro" id="IPR020846">
    <property type="entry name" value="MFS_dom"/>
</dbReference>
<dbReference type="Gene3D" id="1.20.1720.10">
    <property type="entry name" value="Multidrug resistance protein D"/>
    <property type="match status" value="1"/>
</dbReference>
<evidence type="ECO:0000256" key="1">
    <source>
        <dbReference type="ARBA" id="ARBA00004651"/>
    </source>
</evidence>
<comment type="subcellular location">
    <subcellularLocation>
        <location evidence="1">Cell membrane</location>
        <topology evidence="1">Multi-pass membrane protein</topology>
    </subcellularLocation>
</comment>
<reference evidence="8" key="1">
    <citation type="journal article" date="2019" name="Int. J. Syst. Evol. Microbiol.">
        <title>The Global Catalogue of Microorganisms (GCM) 10K type strain sequencing project: providing services to taxonomists for standard genome sequencing and annotation.</title>
        <authorList>
            <consortium name="The Broad Institute Genomics Platform"/>
            <consortium name="The Broad Institute Genome Sequencing Center for Infectious Disease"/>
            <person name="Wu L."/>
            <person name="Ma J."/>
        </authorList>
    </citation>
    <scope>NUCLEOTIDE SEQUENCE [LARGE SCALE GENOMIC DNA]</scope>
    <source>
        <strain evidence="8">JCM 31486</strain>
    </source>
</reference>
<feature type="transmembrane region" description="Helical" evidence="5">
    <location>
        <begin position="73"/>
        <end position="92"/>
    </location>
</feature>
<dbReference type="EMBL" id="JBHTIS010000779">
    <property type="protein sequence ID" value="MFD1046757.1"/>
    <property type="molecule type" value="Genomic_DNA"/>
</dbReference>
<dbReference type="Pfam" id="PF07690">
    <property type="entry name" value="MFS_1"/>
    <property type="match status" value="1"/>
</dbReference>
<organism evidence="7 8">
    <name type="scientific">Kibdelosporangium lantanae</name>
    <dbReference type="NCBI Taxonomy" id="1497396"/>
    <lineage>
        <taxon>Bacteria</taxon>
        <taxon>Bacillati</taxon>
        <taxon>Actinomycetota</taxon>
        <taxon>Actinomycetes</taxon>
        <taxon>Pseudonocardiales</taxon>
        <taxon>Pseudonocardiaceae</taxon>
        <taxon>Kibdelosporangium</taxon>
    </lineage>
</organism>
<evidence type="ECO:0000313" key="7">
    <source>
        <dbReference type="EMBL" id="MFD1046757.1"/>
    </source>
</evidence>
<feature type="domain" description="Major facilitator superfamily (MFS) profile" evidence="6">
    <location>
        <begin position="7"/>
        <end position="117"/>
    </location>
</feature>
<keyword evidence="2 5" id="KW-0812">Transmembrane</keyword>
<evidence type="ECO:0000259" key="6">
    <source>
        <dbReference type="PROSITE" id="PS50850"/>
    </source>
</evidence>
<proteinExistence type="predicted"/>
<feature type="non-terminal residue" evidence="7">
    <location>
        <position position="117"/>
    </location>
</feature>